<organism evidence="2 3">
    <name type="scientific">Kitasatospora putterlickiae</name>
    <dbReference type="NCBI Taxonomy" id="221725"/>
    <lineage>
        <taxon>Bacteria</taxon>
        <taxon>Bacillati</taxon>
        <taxon>Actinomycetota</taxon>
        <taxon>Actinomycetes</taxon>
        <taxon>Kitasatosporales</taxon>
        <taxon>Streptomycetaceae</taxon>
        <taxon>Kitasatospora</taxon>
    </lineage>
</organism>
<dbReference type="Gene3D" id="3.40.50.1820">
    <property type="entry name" value="alpha/beta hydrolase"/>
    <property type="match status" value="1"/>
</dbReference>
<keyword evidence="3" id="KW-1185">Reference proteome</keyword>
<reference evidence="2 3" key="1">
    <citation type="journal article" date="2019" name="Int. J. Syst. Evol. Microbiol.">
        <title>The Global Catalogue of Microorganisms (GCM) 10K type strain sequencing project: providing services to taxonomists for standard genome sequencing and annotation.</title>
        <authorList>
            <consortium name="The Broad Institute Genomics Platform"/>
            <consortium name="The Broad Institute Genome Sequencing Center for Infectious Disease"/>
            <person name="Wu L."/>
            <person name="Ma J."/>
        </authorList>
    </citation>
    <scope>NUCLEOTIDE SEQUENCE [LARGE SCALE GENOMIC DNA]</scope>
    <source>
        <strain evidence="2 3">JCM 12393</strain>
    </source>
</reference>
<evidence type="ECO:0000313" key="3">
    <source>
        <dbReference type="Proteomes" id="UP001499863"/>
    </source>
</evidence>
<comment type="caution">
    <text evidence="2">The sequence shown here is derived from an EMBL/GenBank/DDBJ whole genome shotgun (WGS) entry which is preliminary data.</text>
</comment>
<protein>
    <recommendedName>
        <fullName evidence="1">AB hydrolase-1 domain-containing protein</fullName>
    </recommendedName>
</protein>
<sequence>MIPVPDGGRAAPHPRTRELQERTIPTMSTFVLVPGFWLGGWAWDAVAEPLRAAGHTVHAVTLPGLAERAGEASPETGAQAHIDDLTDLLVREDLRDVVLVAHSGGTIAVSGAADRVPERIRRVVWVDSGPLADGLAIADLWDPAYRAALEASLVDGWRLPLPSWEVLASGGADVAGIDEAGLAVIRARATDQPGRTCTEPVRLTGAAAKLPKGLVSCSIPLAQVREMIAAGHPYFAALGGPEWELREVPTGHWPMFSRPAETAAVLAELAAVE</sequence>
<dbReference type="Pfam" id="PF12697">
    <property type="entry name" value="Abhydrolase_6"/>
    <property type="match status" value="1"/>
</dbReference>
<dbReference type="InterPro" id="IPR052897">
    <property type="entry name" value="Sec-Metab_Biosynth_Hydrolase"/>
</dbReference>
<dbReference type="Proteomes" id="UP001499863">
    <property type="component" value="Unassembled WGS sequence"/>
</dbReference>
<dbReference type="InterPro" id="IPR029058">
    <property type="entry name" value="AB_hydrolase_fold"/>
</dbReference>
<proteinExistence type="predicted"/>
<dbReference type="EMBL" id="BAAAKJ010000044">
    <property type="protein sequence ID" value="GAA1386350.1"/>
    <property type="molecule type" value="Genomic_DNA"/>
</dbReference>
<accession>A0ABN1XPD1</accession>
<dbReference type="SUPFAM" id="SSF53474">
    <property type="entry name" value="alpha/beta-Hydrolases"/>
    <property type="match status" value="1"/>
</dbReference>
<gene>
    <name evidence="2" type="ORF">GCM10009639_10050</name>
</gene>
<feature type="domain" description="AB hydrolase-1" evidence="1">
    <location>
        <begin position="30"/>
        <end position="264"/>
    </location>
</feature>
<name>A0ABN1XPD1_9ACTN</name>
<dbReference type="PANTHER" id="PTHR37017:SF11">
    <property type="entry name" value="ESTERASE_LIPASE_THIOESTERASE DOMAIN-CONTAINING PROTEIN"/>
    <property type="match status" value="1"/>
</dbReference>
<dbReference type="InterPro" id="IPR000073">
    <property type="entry name" value="AB_hydrolase_1"/>
</dbReference>
<evidence type="ECO:0000313" key="2">
    <source>
        <dbReference type="EMBL" id="GAA1386350.1"/>
    </source>
</evidence>
<dbReference type="PANTHER" id="PTHR37017">
    <property type="entry name" value="AB HYDROLASE-1 DOMAIN-CONTAINING PROTEIN-RELATED"/>
    <property type="match status" value="1"/>
</dbReference>
<evidence type="ECO:0000259" key="1">
    <source>
        <dbReference type="Pfam" id="PF12697"/>
    </source>
</evidence>